<dbReference type="EMBL" id="JABEZY010258796">
    <property type="protein sequence ID" value="MBA0753928.1"/>
    <property type="molecule type" value="Genomic_DNA"/>
</dbReference>
<evidence type="ECO:0000313" key="2">
    <source>
        <dbReference type="Proteomes" id="UP000593579"/>
    </source>
</evidence>
<proteinExistence type="predicted"/>
<keyword evidence="2" id="KW-1185">Reference proteome</keyword>
<reference evidence="1 2" key="1">
    <citation type="journal article" date="2019" name="Genome Biol. Evol.">
        <title>Insights into the evolution of the New World diploid cottons (Gossypium, subgenus Houzingenia) based on genome sequencing.</title>
        <authorList>
            <person name="Grover C.E."/>
            <person name="Arick M.A. 2nd"/>
            <person name="Thrash A."/>
            <person name="Conover J.L."/>
            <person name="Sanders W.S."/>
            <person name="Peterson D.G."/>
            <person name="Frelichowski J.E."/>
            <person name="Scheffler J.A."/>
            <person name="Scheffler B.E."/>
            <person name="Wendel J.F."/>
        </authorList>
    </citation>
    <scope>NUCLEOTIDE SEQUENCE [LARGE SCALE GENOMIC DNA]</scope>
    <source>
        <strain evidence="1">5</strain>
        <tissue evidence="1">Leaf</tissue>
    </source>
</reference>
<comment type="caution">
    <text evidence="1">The sequence shown here is derived from an EMBL/GenBank/DDBJ whole genome shotgun (WGS) entry which is preliminary data.</text>
</comment>
<sequence>MHTGEQKRVDLLDAHSFFLRGSTVTFRRICKRRISSGELRGYFQMRPYIDVGILIGGWLSVNSHIKMMVTKRRLVRWPMHGIRFAE</sequence>
<accession>A0A7J9D003</accession>
<name>A0A7J9D003_GOSGO</name>
<gene>
    <name evidence="1" type="ORF">Gogos_021624</name>
</gene>
<evidence type="ECO:0000313" key="1">
    <source>
        <dbReference type="EMBL" id="MBA0753928.1"/>
    </source>
</evidence>
<dbReference type="OrthoDB" id="989156at2759"/>
<organism evidence="1 2">
    <name type="scientific">Gossypium gossypioides</name>
    <name type="common">Mexican cotton</name>
    <name type="synonym">Selera gossypioides</name>
    <dbReference type="NCBI Taxonomy" id="34282"/>
    <lineage>
        <taxon>Eukaryota</taxon>
        <taxon>Viridiplantae</taxon>
        <taxon>Streptophyta</taxon>
        <taxon>Embryophyta</taxon>
        <taxon>Tracheophyta</taxon>
        <taxon>Spermatophyta</taxon>
        <taxon>Magnoliopsida</taxon>
        <taxon>eudicotyledons</taxon>
        <taxon>Gunneridae</taxon>
        <taxon>Pentapetalae</taxon>
        <taxon>rosids</taxon>
        <taxon>malvids</taxon>
        <taxon>Malvales</taxon>
        <taxon>Malvaceae</taxon>
        <taxon>Malvoideae</taxon>
        <taxon>Gossypium</taxon>
    </lineage>
</organism>
<dbReference type="Proteomes" id="UP000593579">
    <property type="component" value="Unassembled WGS sequence"/>
</dbReference>
<dbReference type="AlphaFoldDB" id="A0A7J9D003"/>
<protein>
    <submittedName>
        <fullName evidence="1">Uncharacterized protein</fullName>
    </submittedName>
</protein>